<dbReference type="EMBL" id="JAPWHE010000002">
    <property type="protein sequence ID" value="MCZ4329310.1"/>
    <property type="molecule type" value="Genomic_DNA"/>
</dbReference>
<dbReference type="SUPFAM" id="SSF53067">
    <property type="entry name" value="Actin-like ATPase domain"/>
    <property type="match status" value="2"/>
</dbReference>
<dbReference type="PANTHER" id="PTHR11735">
    <property type="entry name" value="TRNA N6-ADENOSINE THREONYLCARBAMOYLTRANSFERASE"/>
    <property type="match status" value="1"/>
</dbReference>
<comment type="caution">
    <text evidence="1">Lacks conserved residue(s) required for the propagation of feature annotation.</text>
</comment>
<feature type="active site" description="Proton acceptor" evidence="1">
    <location>
        <position position="364"/>
    </location>
</feature>
<dbReference type="EC" id="2.3.1.266" evidence="1"/>
<dbReference type="Gene3D" id="3.30.420.40">
    <property type="match status" value="2"/>
</dbReference>
<accession>A0ABT4M484</accession>
<keyword evidence="1" id="KW-0963">Cytoplasm</keyword>
<gene>
    <name evidence="3" type="primary">tsaB</name>
    <name evidence="1" type="synonym">rimI</name>
    <name evidence="3" type="ORF">O4H32_04985</name>
</gene>
<dbReference type="SUPFAM" id="SSF55729">
    <property type="entry name" value="Acyl-CoA N-acyltransferases (Nat)"/>
    <property type="match status" value="1"/>
</dbReference>
<dbReference type="GO" id="GO:0061711">
    <property type="term" value="F:tRNA N(6)-L-threonylcarbamoyladenine synthase activity"/>
    <property type="evidence" value="ECO:0007669"/>
    <property type="project" value="UniProtKB-EC"/>
</dbReference>
<dbReference type="InterPro" id="IPR043129">
    <property type="entry name" value="ATPase_NBD"/>
</dbReference>
<dbReference type="Pfam" id="PF00583">
    <property type="entry name" value="Acetyltransf_1"/>
    <property type="match status" value="1"/>
</dbReference>
<protein>
    <recommendedName>
        <fullName evidence="1">[Ribosomal protein bS18]-alanine N-acetyltransferase</fullName>
        <ecNumber evidence="1">2.3.1.266</ecNumber>
    </recommendedName>
</protein>
<name>A0ABT4M484_9BURK</name>
<dbReference type="InterPro" id="IPR000182">
    <property type="entry name" value="GNAT_dom"/>
</dbReference>
<comment type="catalytic activity">
    <reaction evidence="1">
        <text>N-terminal L-alanyl-[ribosomal protein bS18] + acetyl-CoA = N-terminal N(alpha)-acetyl-L-alanyl-[ribosomal protein bS18] + CoA + H(+)</text>
        <dbReference type="Rhea" id="RHEA:43756"/>
        <dbReference type="Rhea" id="RHEA-COMP:10676"/>
        <dbReference type="Rhea" id="RHEA-COMP:10677"/>
        <dbReference type="ChEBI" id="CHEBI:15378"/>
        <dbReference type="ChEBI" id="CHEBI:57287"/>
        <dbReference type="ChEBI" id="CHEBI:57288"/>
        <dbReference type="ChEBI" id="CHEBI:64718"/>
        <dbReference type="ChEBI" id="CHEBI:83683"/>
        <dbReference type="EC" id="2.3.1.266"/>
    </reaction>
</comment>
<evidence type="ECO:0000313" key="4">
    <source>
        <dbReference type="Proteomes" id="UP001068379"/>
    </source>
</evidence>
<dbReference type="CDD" id="cd24032">
    <property type="entry name" value="ASKHA_NBD_TsaB"/>
    <property type="match status" value="1"/>
</dbReference>
<dbReference type="NCBIfam" id="TIGR03725">
    <property type="entry name" value="T6A_YeaZ"/>
    <property type="match status" value="1"/>
</dbReference>
<reference evidence="3" key="1">
    <citation type="submission" date="2022-12" db="EMBL/GenBank/DDBJ databases">
        <title>Bacterial isolates from different developmental stages of Nematostella vectensis.</title>
        <authorList>
            <person name="Fraune S."/>
        </authorList>
    </citation>
    <scope>NUCLEOTIDE SEQUENCE</scope>
    <source>
        <strain evidence="3">G21619-S1</strain>
    </source>
</reference>
<dbReference type="CDD" id="cd04301">
    <property type="entry name" value="NAT_SF"/>
    <property type="match status" value="1"/>
</dbReference>
<evidence type="ECO:0000313" key="3">
    <source>
        <dbReference type="EMBL" id="MCZ4329310.1"/>
    </source>
</evidence>
<feature type="active site" description="Proton donor" evidence="1">
    <location>
        <position position="376"/>
    </location>
</feature>
<comment type="function">
    <text evidence="1">Acetylates the N-terminal alanine of ribosomal protein bS18.</text>
</comment>
<dbReference type="InterPro" id="IPR022496">
    <property type="entry name" value="T6A_TsaB"/>
</dbReference>
<evidence type="ECO:0000259" key="2">
    <source>
        <dbReference type="PROSITE" id="PS51186"/>
    </source>
</evidence>
<organism evidence="3 4">
    <name type="scientific">Castellaniella denitrificans</name>
    <dbReference type="NCBI Taxonomy" id="56119"/>
    <lineage>
        <taxon>Bacteria</taxon>
        <taxon>Pseudomonadati</taxon>
        <taxon>Pseudomonadota</taxon>
        <taxon>Betaproteobacteria</taxon>
        <taxon>Burkholderiales</taxon>
        <taxon>Alcaligenaceae</taxon>
        <taxon>Castellaniella</taxon>
    </lineage>
</organism>
<proteinExistence type="inferred from homology"/>
<comment type="similarity">
    <text evidence="1">Belongs to the acetyltransferase family. RimI subfamily.</text>
</comment>
<dbReference type="Gene3D" id="3.40.630.30">
    <property type="match status" value="1"/>
</dbReference>
<feature type="binding site" evidence="1">
    <location>
        <begin position="330"/>
        <end position="332"/>
    </location>
    <ligand>
        <name>acetyl-CoA</name>
        <dbReference type="ChEBI" id="CHEBI:57288"/>
    </ligand>
</feature>
<dbReference type="NCBIfam" id="TIGR01575">
    <property type="entry name" value="rimI"/>
    <property type="match status" value="1"/>
</dbReference>
<dbReference type="PANTHER" id="PTHR11735:SF11">
    <property type="entry name" value="TRNA THREONYLCARBAMOYLADENOSINE BIOSYNTHESIS PROTEIN TSAB"/>
    <property type="match status" value="1"/>
</dbReference>
<keyword evidence="1 3" id="KW-0808">Transferase</keyword>
<dbReference type="RefSeq" id="WP_269357259.1">
    <property type="nucleotide sequence ID" value="NZ_JAPWHE010000002.1"/>
</dbReference>
<dbReference type="PROSITE" id="PS51186">
    <property type="entry name" value="GNAT"/>
    <property type="match status" value="1"/>
</dbReference>
<comment type="caution">
    <text evidence="3">The sequence shown here is derived from an EMBL/GenBank/DDBJ whole genome shotgun (WGS) entry which is preliminary data.</text>
</comment>
<evidence type="ECO:0000256" key="1">
    <source>
        <dbReference type="HAMAP-Rule" id="MF_02210"/>
    </source>
</evidence>
<dbReference type="InterPro" id="IPR043690">
    <property type="entry name" value="RimI"/>
</dbReference>
<dbReference type="InterPro" id="IPR000905">
    <property type="entry name" value="Gcp-like_dom"/>
</dbReference>
<dbReference type="HAMAP" id="MF_02210">
    <property type="entry name" value="RimI"/>
    <property type="match status" value="1"/>
</dbReference>
<dbReference type="Proteomes" id="UP001068379">
    <property type="component" value="Unassembled WGS sequence"/>
</dbReference>
<feature type="domain" description="N-acetyltransferase" evidence="2">
    <location>
        <begin position="263"/>
        <end position="408"/>
    </location>
</feature>
<dbReference type="Pfam" id="PF00814">
    <property type="entry name" value="TsaD"/>
    <property type="match status" value="1"/>
</dbReference>
<comment type="subcellular location">
    <subcellularLocation>
        <location evidence="1">Cytoplasm</location>
    </subcellularLocation>
</comment>
<sequence length="422" mass="44697">MDDFHILAFETSSTLCSVALLSRTAGRERLCTARHEGRGAHAERILPMARELLDQAGLGRSGLSAIAFGQGPGGFTGLRVACGVAQGLAVALDVPVLPVDSLCAVALQGAGEDPAGVHVVLQDARMNEVYAAVYRAGGADWITLQAPALLARADVADWATRESAGWGMRAGGGWMAHGDALDVFPGLDHELVALGARSGLRTPEGAHAQAGTIARLAERAWREGRGLDAALASPAYVRDKVAYTTVERAGGQGGNPLVGAATLTLHDMMPADLDEVAAIEGRVQSFPWTRKNFADGLAAGYRGWVVRRMGAMLGFALVMDAPDMAHLLVIGVRPDAQRQGVGERLLRRCVEHCRQAGLPALTLEVRHGNEGAIAFYRRHGFAQVGMRRDYYPAVQGREDAWIMTLNLAADVDPENTGSRGGS</sequence>
<dbReference type="InterPro" id="IPR006464">
    <property type="entry name" value="AcTrfase_RimI/Ard1"/>
</dbReference>
<dbReference type="InterPro" id="IPR016181">
    <property type="entry name" value="Acyl_CoA_acyltransferase"/>
</dbReference>
<keyword evidence="1 3" id="KW-0012">Acyltransferase</keyword>
<keyword evidence="4" id="KW-1185">Reference proteome</keyword>
<feature type="binding site" evidence="1">
    <location>
        <position position="369"/>
    </location>
    <ligand>
        <name>acetyl-CoA</name>
        <dbReference type="ChEBI" id="CHEBI:57288"/>
    </ligand>
</feature>